<reference evidence="1 2" key="1">
    <citation type="journal article" date="2018" name="Nat. Ecol. Evol.">
        <title>Shark genomes provide insights into elasmobranch evolution and the origin of vertebrates.</title>
        <authorList>
            <person name="Hara Y"/>
            <person name="Yamaguchi K"/>
            <person name="Onimaru K"/>
            <person name="Kadota M"/>
            <person name="Koyanagi M"/>
            <person name="Keeley SD"/>
            <person name="Tatsumi K"/>
            <person name="Tanaka K"/>
            <person name="Motone F"/>
            <person name="Kageyama Y"/>
            <person name="Nozu R"/>
            <person name="Adachi N"/>
            <person name="Nishimura O"/>
            <person name="Nakagawa R"/>
            <person name="Tanegashima C"/>
            <person name="Kiyatake I"/>
            <person name="Matsumoto R"/>
            <person name="Murakumo K"/>
            <person name="Nishida K"/>
            <person name="Terakita A"/>
            <person name="Kuratani S"/>
            <person name="Sato K"/>
            <person name="Hyodo S Kuraku.S."/>
        </authorList>
    </citation>
    <scope>NUCLEOTIDE SEQUENCE [LARGE SCALE GENOMIC DNA]</scope>
</reference>
<dbReference type="EMBL" id="BEZZ01001073">
    <property type="protein sequence ID" value="GCC37863.1"/>
    <property type="molecule type" value="Genomic_DNA"/>
</dbReference>
<evidence type="ECO:0000313" key="1">
    <source>
        <dbReference type="EMBL" id="GCC37863.1"/>
    </source>
</evidence>
<dbReference type="OMA" id="DWELNCT"/>
<accession>A0A401T5B0</accession>
<sequence length="214" mass="24573">MFDKSFSATEVKLSGSFRIKDSGVETVLCMRKTSLTLCPVFRLDRNLTSKAFNYMHGWEHCPRNFKLNDSEDIPRIEVSDNCDPITLRTVPETCLKKIKEGLSYYRNQFRQLGNVEESIHNNDMRKFAHNLSKIILDLLKSIKNSDSSADDRTIDRVAADNRPVKIHKIRDWELNCTLFRTLERFQSFSSLVARVFGHPSGNPSEHQNTGDCGV</sequence>
<comment type="caution">
    <text evidence="1">The sequence shown here is derived from an EMBL/GenBank/DDBJ whole genome shotgun (WGS) entry which is preliminary data.</text>
</comment>
<dbReference type="GO" id="GO:0005125">
    <property type="term" value="F:cytokine activity"/>
    <property type="evidence" value="ECO:0007669"/>
    <property type="project" value="InterPro"/>
</dbReference>
<dbReference type="InterPro" id="IPR009079">
    <property type="entry name" value="4_helix_cytokine-like_core"/>
</dbReference>
<gene>
    <name evidence="1" type="ORF">chiPu_0016371</name>
</gene>
<evidence type="ECO:0000313" key="2">
    <source>
        <dbReference type="Proteomes" id="UP000287033"/>
    </source>
</evidence>
<dbReference type="AlphaFoldDB" id="A0A401T5B0"/>
<dbReference type="Pfam" id="PF16649">
    <property type="entry name" value="IL23"/>
    <property type="match status" value="1"/>
</dbReference>
<dbReference type="Proteomes" id="UP000287033">
    <property type="component" value="Unassembled WGS sequence"/>
</dbReference>
<dbReference type="GO" id="GO:0006955">
    <property type="term" value="P:immune response"/>
    <property type="evidence" value="ECO:0007669"/>
    <property type="project" value="InterPro"/>
</dbReference>
<dbReference type="Gene3D" id="1.20.1250.10">
    <property type="match status" value="1"/>
</dbReference>
<keyword evidence="2" id="KW-1185">Reference proteome</keyword>
<dbReference type="GO" id="GO:0005576">
    <property type="term" value="C:extracellular region"/>
    <property type="evidence" value="ECO:0007669"/>
    <property type="project" value="InterPro"/>
</dbReference>
<dbReference type="SUPFAM" id="SSF47266">
    <property type="entry name" value="4-helical cytokines"/>
    <property type="match status" value="1"/>
</dbReference>
<organism evidence="1 2">
    <name type="scientific">Chiloscyllium punctatum</name>
    <name type="common">Brownbanded bambooshark</name>
    <name type="synonym">Hemiscyllium punctatum</name>
    <dbReference type="NCBI Taxonomy" id="137246"/>
    <lineage>
        <taxon>Eukaryota</taxon>
        <taxon>Metazoa</taxon>
        <taxon>Chordata</taxon>
        <taxon>Craniata</taxon>
        <taxon>Vertebrata</taxon>
        <taxon>Chondrichthyes</taxon>
        <taxon>Elasmobranchii</taxon>
        <taxon>Galeomorphii</taxon>
        <taxon>Galeoidea</taxon>
        <taxon>Orectolobiformes</taxon>
        <taxon>Hemiscylliidae</taxon>
        <taxon>Chiloscyllium</taxon>
    </lineage>
</organism>
<dbReference type="InterPro" id="IPR010831">
    <property type="entry name" value="IL-23_alpha"/>
</dbReference>
<proteinExistence type="predicted"/>
<name>A0A401T5B0_CHIPU</name>
<dbReference type="OrthoDB" id="9447007at2759"/>
<protein>
    <submittedName>
        <fullName evidence="1">Uncharacterized protein</fullName>
    </submittedName>
</protein>